<organism evidence="3 4">
    <name type="scientific">Acorus calamus</name>
    <name type="common">Sweet flag</name>
    <dbReference type="NCBI Taxonomy" id="4465"/>
    <lineage>
        <taxon>Eukaryota</taxon>
        <taxon>Viridiplantae</taxon>
        <taxon>Streptophyta</taxon>
        <taxon>Embryophyta</taxon>
        <taxon>Tracheophyta</taxon>
        <taxon>Spermatophyta</taxon>
        <taxon>Magnoliopsida</taxon>
        <taxon>Liliopsida</taxon>
        <taxon>Acoraceae</taxon>
        <taxon>Acorus</taxon>
    </lineage>
</organism>
<evidence type="ECO:0000256" key="1">
    <source>
        <dbReference type="ARBA" id="ARBA00022898"/>
    </source>
</evidence>
<dbReference type="PANTHER" id="PTHR43092:SF2">
    <property type="entry name" value="HERCYNYLCYSTEINE SULFOXIDE LYASE"/>
    <property type="match status" value="1"/>
</dbReference>
<keyword evidence="4" id="KW-1185">Reference proteome</keyword>
<reference evidence="3" key="1">
    <citation type="journal article" date="2023" name="Nat. Commun.">
        <title>Diploid and tetraploid genomes of Acorus and the evolution of monocots.</title>
        <authorList>
            <person name="Ma L."/>
            <person name="Liu K.W."/>
            <person name="Li Z."/>
            <person name="Hsiao Y.Y."/>
            <person name="Qi Y."/>
            <person name="Fu T."/>
            <person name="Tang G.D."/>
            <person name="Zhang D."/>
            <person name="Sun W.H."/>
            <person name="Liu D.K."/>
            <person name="Li Y."/>
            <person name="Chen G.Z."/>
            <person name="Liu X.D."/>
            <person name="Liao X.Y."/>
            <person name="Jiang Y.T."/>
            <person name="Yu X."/>
            <person name="Hao Y."/>
            <person name="Huang J."/>
            <person name="Zhao X.W."/>
            <person name="Ke S."/>
            <person name="Chen Y.Y."/>
            <person name="Wu W.L."/>
            <person name="Hsu J.L."/>
            <person name="Lin Y.F."/>
            <person name="Huang M.D."/>
            <person name="Li C.Y."/>
            <person name="Huang L."/>
            <person name="Wang Z.W."/>
            <person name="Zhao X."/>
            <person name="Zhong W.Y."/>
            <person name="Peng D.H."/>
            <person name="Ahmad S."/>
            <person name="Lan S."/>
            <person name="Zhang J.S."/>
            <person name="Tsai W.C."/>
            <person name="Van de Peer Y."/>
            <person name="Liu Z.J."/>
        </authorList>
    </citation>
    <scope>NUCLEOTIDE SEQUENCE</scope>
    <source>
        <strain evidence="3">CP</strain>
    </source>
</reference>
<dbReference type="AlphaFoldDB" id="A0AAV9E8G1"/>
<evidence type="ECO:0000256" key="2">
    <source>
        <dbReference type="SAM" id="MobiDB-lite"/>
    </source>
</evidence>
<dbReference type="EMBL" id="JAUJYO010000008">
    <property type="protein sequence ID" value="KAK1310056.1"/>
    <property type="molecule type" value="Genomic_DNA"/>
</dbReference>
<evidence type="ECO:0000313" key="3">
    <source>
        <dbReference type="EMBL" id="KAK1310056.1"/>
    </source>
</evidence>
<comment type="caution">
    <text evidence="3">The sequence shown here is derived from an EMBL/GenBank/DDBJ whole genome shotgun (WGS) entry which is preliminary data.</text>
</comment>
<keyword evidence="1" id="KW-0663">Pyridoxal phosphate</keyword>
<protein>
    <submittedName>
        <fullName evidence="3">Uncharacterized protein</fullName>
    </submittedName>
</protein>
<sequence length="127" mass="14667">MDSPPKNDHHGENGIDDDRRPLKKPKLVAPITHSEITTEFTHHEPSVAQINNGSFGSCLSLILSAQSAWQRLFLRQPDQFYFDHLRPKILRSRHAIKDQTLRRWYFGLKGGLFKLLLGYQPNKFCGK</sequence>
<feature type="compositionally biased region" description="Basic and acidic residues" evidence="2">
    <location>
        <begin position="1"/>
        <end position="20"/>
    </location>
</feature>
<evidence type="ECO:0000313" key="4">
    <source>
        <dbReference type="Proteomes" id="UP001180020"/>
    </source>
</evidence>
<dbReference type="PANTHER" id="PTHR43092">
    <property type="entry name" value="L-CYSTEINE DESULFHYDRASE"/>
    <property type="match status" value="1"/>
</dbReference>
<accession>A0AAV9E8G1</accession>
<reference evidence="3" key="2">
    <citation type="submission" date="2023-06" db="EMBL/GenBank/DDBJ databases">
        <authorList>
            <person name="Ma L."/>
            <person name="Liu K.-W."/>
            <person name="Li Z."/>
            <person name="Hsiao Y.-Y."/>
            <person name="Qi Y."/>
            <person name="Fu T."/>
            <person name="Tang G."/>
            <person name="Zhang D."/>
            <person name="Sun W.-H."/>
            <person name="Liu D.-K."/>
            <person name="Li Y."/>
            <person name="Chen G.-Z."/>
            <person name="Liu X.-D."/>
            <person name="Liao X.-Y."/>
            <person name="Jiang Y.-T."/>
            <person name="Yu X."/>
            <person name="Hao Y."/>
            <person name="Huang J."/>
            <person name="Zhao X.-W."/>
            <person name="Ke S."/>
            <person name="Chen Y.-Y."/>
            <person name="Wu W.-L."/>
            <person name="Hsu J.-L."/>
            <person name="Lin Y.-F."/>
            <person name="Huang M.-D."/>
            <person name="Li C.-Y."/>
            <person name="Huang L."/>
            <person name="Wang Z.-W."/>
            <person name="Zhao X."/>
            <person name="Zhong W.-Y."/>
            <person name="Peng D.-H."/>
            <person name="Ahmad S."/>
            <person name="Lan S."/>
            <person name="Zhang J.-S."/>
            <person name="Tsai W.-C."/>
            <person name="Van De Peer Y."/>
            <person name="Liu Z.-J."/>
        </authorList>
    </citation>
    <scope>NUCLEOTIDE SEQUENCE</scope>
    <source>
        <strain evidence="3">CP</strain>
        <tissue evidence="3">Leaves</tissue>
    </source>
</reference>
<gene>
    <name evidence="3" type="ORF">QJS10_CPA08g01038</name>
</gene>
<proteinExistence type="predicted"/>
<feature type="region of interest" description="Disordered" evidence="2">
    <location>
        <begin position="1"/>
        <end position="24"/>
    </location>
</feature>
<name>A0AAV9E8G1_ACOCL</name>
<dbReference type="Proteomes" id="UP001180020">
    <property type="component" value="Unassembled WGS sequence"/>
</dbReference>